<evidence type="ECO:0000256" key="1">
    <source>
        <dbReference type="ARBA" id="ARBA00022723"/>
    </source>
</evidence>
<dbReference type="PROSITE" id="PS00126">
    <property type="entry name" value="PDEASE_I_1"/>
    <property type="match status" value="1"/>
</dbReference>
<dbReference type="STRING" id="6216.A0A0R3SAA1"/>
<organism evidence="11">
    <name type="scientific">Hymenolepis diminuta</name>
    <name type="common">Rat tapeworm</name>
    <dbReference type="NCBI Taxonomy" id="6216"/>
    <lineage>
        <taxon>Eukaryota</taxon>
        <taxon>Metazoa</taxon>
        <taxon>Spiralia</taxon>
        <taxon>Lophotrochozoa</taxon>
        <taxon>Platyhelminthes</taxon>
        <taxon>Cestoda</taxon>
        <taxon>Eucestoda</taxon>
        <taxon>Cyclophyllidea</taxon>
        <taxon>Hymenolepididae</taxon>
        <taxon>Hymenolepis</taxon>
    </lineage>
</organism>
<feature type="region of interest" description="Disordered" evidence="7">
    <location>
        <begin position="644"/>
        <end position="691"/>
    </location>
</feature>
<dbReference type="InterPro" id="IPR003607">
    <property type="entry name" value="HD/PDEase_dom"/>
</dbReference>
<name>A0A0R3SAA1_HYMDI</name>
<feature type="binding site" evidence="5">
    <location>
        <position position="235"/>
    </location>
    <ligand>
        <name>Zn(2+)</name>
        <dbReference type="ChEBI" id="CHEBI:29105"/>
        <label>2</label>
    </ligand>
</feature>
<dbReference type="GO" id="GO:0007165">
    <property type="term" value="P:signal transduction"/>
    <property type="evidence" value="ECO:0007669"/>
    <property type="project" value="InterPro"/>
</dbReference>
<dbReference type="SMART" id="SM00471">
    <property type="entry name" value="HDc"/>
    <property type="match status" value="1"/>
</dbReference>
<feature type="region of interest" description="Disordered" evidence="7">
    <location>
        <begin position="545"/>
        <end position="579"/>
    </location>
</feature>
<dbReference type="InterPro" id="IPR002073">
    <property type="entry name" value="PDEase_catalytic_dom"/>
</dbReference>
<dbReference type="SUPFAM" id="SSF109604">
    <property type="entry name" value="HD-domain/PDEase-like"/>
    <property type="match status" value="1"/>
</dbReference>
<accession>A0A0R3SAA1</accession>
<dbReference type="Proteomes" id="UP000274504">
    <property type="component" value="Unassembled WGS sequence"/>
</dbReference>
<sequence length="691" mass="76030">MILTRSSYLSLQNLHLYHQHSCCHPKVESASSISNSSETPRRLHDGASASNAMEAFILAVEDALNSCDIDSPGARTAPPQHPSLNAIRQSREAYQTVWKEYYQLRHTPLPRDIQRQLRQPTFNNWPYSDAQLLRFVRFFFTGDDGITPCLSQDGATEALLMSFIDDRLCLAKRCEIPEEILDAWLCAVYAKYNCVAFHNFKHSFMMYASICSADLASLFCHLDLFTLLFAAICHDLDHPGLTNVYQNNAQSRLSILYNTLSPLENHHCAVAFELVRTPATNIFINFTSKEFEIVRQNTVRCILGTDISKHTDILEAFTAKMVEHSIEGAALAIGGGLSTSNETTPAESVLNGSAPTISQLSAIFEEDDESHALTMVVLLKMCDISTEIRPDSVARPWLKGLISELSSQRDLERRTNLPLSPLMDESNLVQCQINFLSFAMLPLAKALISIIPALETCFLKPTQEHLAHYRQIAAEQAAAQQSQQFASPSETPVGMDESTGEENNSKWTSNSSEIPDQVKNSALEGEFNGFTPTTDPLSIPYFKDQEQQEQKNPSSASPQLCISSSNPDREPPGHAFHHSHPHMYSSCGLAVCGGVRNAGGNKRTSIVSSAGLIAAELTPPHRPLRRSLGELPWSAHALLLTHFEDTTPHPQPPPPPPRANRSIVSATAAPTRPPKMSGCGGSSNEPNASSS</sequence>
<feature type="binding site" evidence="4">
    <location>
        <position position="383"/>
    </location>
    <ligand>
        <name>AMP</name>
        <dbReference type="ChEBI" id="CHEBI:456215"/>
    </ligand>
</feature>
<evidence type="ECO:0000256" key="6">
    <source>
        <dbReference type="RuleBase" id="RU363067"/>
    </source>
</evidence>
<feature type="binding site" evidence="4">
    <location>
        <position position="432"/>
    </location>
    <ligand>
        <name>AMP</name>
        <dbReference type="ChEBI" id="CHEBI:456215"/>
    </ligand>
</feature>
<feature type="binding site" evidence="5">
    <location>
        <position position="234"/>
    </location>
    <ligand>
        <name>Zn(2+)</name>
        <dbReference type="ChEBI" id="CHEBI:29105"/>
        <label>1</label>
    </ligand>
</feature>
<evidence type="ECO:0000256" key="7">
    <source>
        <dbReference type="SAM" id="MobiDB-lite"/>
    </source>
</evidence>
<comment type="cofactor">
    <cofactor evidence="6">
        <name>a divalent metal cation</name>
        <dbReference type="ChEBI" id="CHEBI:60240"/>
    </cofactor>
    <text evidence="6">Binds 2 divalent metal cations per subunit. Site 1 may preferentially bind zinc ions, while site 2 has a preference for magnesium and/or manganese ions.</text>
</comment>
<feature type="compositionally biased region" description="Pro residues" evidence="7">
    <location>
        <begin position="649"/>
        <end position="658"/>
    </location>
</feature>
<feature type="binding site" evidence="4">
    <location>
        <begin position="198"/>
        <end position="202"/>
    </location>
    <ligand>
        <name>AMP</name>
        <dbReference type="ChEBI" id="CHEBI:456215"/>
    </ligand>
</feature>
<dbReference type="PROSITE" id="PS51845">
    <property type="entry name" value="PDEASE_I_2"/>
    <property type="match status" value="1"/>
</dbReference>
<dbReference type="InterPro" id="IPR023174">
    <property type="entry name" value="PDEase_CS"/>
</dbReference>
<gene>
    <name evidence="9" type="ORF">HDID_LOCUS1265</name>
</gene>
<evidence type="ECO:0000313" key="10">
    <source>
        <dbReference type="Proteomes" id="UP000274504"/>
    </source>
</evidence>
<feature type="compositionally biased region" description="Polar residues" evidence="7">
    <location>
        <begin position="682"/>
        <end position="691"/>
    </location>
</feature>
<evidence type="ECO:0000313" key="11">
    <source>
        <dbReference type="WBParaSite" id="HDID_0000126401-mRNA-1"/>
    </source>
</evidence>
<dbReference type="EMBL" id="UYSG01000224">
    <property type="protein sequence ID" value="VDL18726.1"/>
    <property type="molecule type" value="Genomic_DNA"/>
</dbReference>
<dbReference type="Gene3D" id="1.10.1300.10">
    <property type="entry name" value="3'5'-cyclic nucleotide phosphodiesterase, catalytic domain"/>
    <property type="match status" value="1"/>
</dbReference>
<feature type="domain" description="PDEase" evidence="8">
    <location>
        <begin position="105"/>
        <end position="480"/>
    </location>
</feature>
<dbReference type="PRINTS" id="PR00387">
    <property type="entry name" value="PDIESTERASE1"/>
</dbReference>
<dbReference type="WBParaSite" id="HDID_0000126401-mRNA-1">
    <property type="protein sequence ID" value="HDID_0000126401-mRNA-1"/>
    <property type="gene ID" value="HDID_0000126401"/>
</dbReference>
<dbReference type="GO" id="GO:0046872">
    <property type="term" value="F:metal ion binding"/>
    <property type="evidence" value="ECO:0007669"/>
    <property type="project" value="UniProtKB-KW"/>
</dbReference>
<feature type="binding site" evidence="5">
    <location>
        <position position="235"/>
    </location>
    <ligand>
        <name>Zn(2+)</name>
        <dbReference type="ChEBI" id="CHEBI:29105"/>
        <label>1</label>
    </ligand>
</feature>
<keyword evidence="2 6" id="KW-0378">Hydrolase</keyword>
<protein>
    <recommendedName>
        <fullName evidence="6">Phosphodiesterase</fullName>
        <ecNumber evidence="6">3.1.4.-</ecNumber>
    </recommendedName>
</protein>
<feature type="region of interest" description="Disordered" evidence="7">
    <location>
        <begin position="479"/>
        <end position="514"/>
    </location>
</feature>
<reference evidence="11" key="1">
    <citation type="submission" date="2017-02" db="UniProtKB">
        <authorList>
            <consortium name="WormBaseParasite"/>
        </authorList>
    </citation>
    <scope>IDENTIFICATION</scope>
</reference>
<dbReference type="InterPro" id="IPR023088">
    <property type="entry name" value="PDEase"/>
</dbReference>
<keyword evidence="1 5" id="KW-0479">Metal-binding</keyword>
<evidence type="ECO:0000313" key="9">
    <source>
        <dbReference type="EMBL" id="VDL18726.1"/>
    </source>
</evidence>
<dbReference type="OrthoDB" id="546632at2759"/>
<dbReference type="AlphaFoldDB" id="A0A0R3SAA1"/>
<dbReference type="InterPro" id="IPR036971">
    <property type="entry name" value="PDEase_catalytic_dom_sf"/>
</dbReference>
<reference evidence="9 10" key="2">
    <citation type="submission" date="2018-11" db="EMBL/GenBank/DDBJ databases">
        <authorList>
            <consortium name="Pathogen Informatics"/>
        </authorList>
    </citation>
    <scope>NUCLEOTIDE SEQUENCE [LARGE SCALE GENOMIC DNA]</scope>
</reference>
<proteinExistence type="inferred from homology"/>
<comment type="similarity">
    <text evidence="6">Belongs to the cyclic nucleotide phosphodiesterase family.</text>
</comment>
<dbReference type="CDD" id="cd00077">
    <property type="entry name" value="HDc"/>
    <property type="match status" value="1"/>
</dbReference>
<feature type="compositionally biased region" description="Polar residues" evidence="7">
    <location>
        <begin position="501"/>
        <end position="514"/>
    </location>
</feature>
<evidence type="ECO:0000256" key="4">
    <source>
        <dbReference type="PIRSR" id="PIRSR623088-2"/>
    </source>
</evidence>
<dbReference type="EC" id="3.1.4.-" evidence="6"/>
<feature type="compositionally biased region" description="Polar residues" evidence="7">
    <location>
        <begin position="550"/>
        <end position="566"/>
    </location>
</feature>
<feature type="binding site" evidence="4">
    <location>
        <position position="235"/>
    </location>
    <ligand>
        <name>AMP</name>
        <dbReference type="ChEBI" id="CHEBI:456215"/>
    </ligand>
</feature>
<dbReference type="GO" id="GO:0004114">
    <property type="term" value="F:3',5'-cyclic-nucleotide phosphodiesterase activity"/>
    <property type="evidence" value="ECO:0007669"/>
    <property type="project" value="InterPro"/>
</dbReference>
<dbReference type="PANTHER" id="PTHR11347">
    <property type="entry name" value="CYCLIC NUCLEOTIDE PHOSPHODIESTERASE"/>
    <property type="match status" value="1"/>
</dbReference>
<feature type="binding site" evidence="5">
    <location>
        <position position="383"/>
    </location>
    <ligand>
        <name>Zn(2+)</name>
        <dbReference type="ChEBI" id="CHEBI:29105"/>
        <label>1</label>
    </ligand>
</feature>
<evidence type="ECO:0000256" key="2">
    <source>
        <dbReference type="ARBA" id="ARBA00022801"/>
    </source>
</evidence>
<feature type="binding site" evidence="5">
    <location>
        <position position="202"/>
    </location>
    <ligand>
        <name>Zn(2+)</name>
        <dbReference type="ChEBI" id="CHEBI:29105"/>
        <label>1</label>
    </ligand>
</feature>
<feature type="active site" description="Proton donor" evidence="3">
    <location>
        <position position="198"/>
    </location>
</feature>
<evidence type="ECO:0000259" key="8">
    <source>
        <dbReference type="PROSITE" id="PS51845"/>
    </source>
</evidence>
<dbReference type="Pfam" id="PF00233">
    <property type="entry name" value="PDEase_I"/>
    <property type="match status" value="1"/>
</dbReference>
<evidence type="ECO:0000256" key="3">
    <source>
        <dbReference type="PIRSR" id="PIRSR623088-1"/>
    </source>
</evidence>
<evidence type="ECO:0000256" key="5">
    <source>
        <dbReference type="PIRSR" id="PIRSR623088-3"/>
    </source>
</evidence>